<comment type="caution">
    <text evidence="1">The sequence shown here is derived from an EMBL/GenBank/DDBJ whole genome shotgun (WGS) entry which is preliminary data.</text>
</comment>
<evidence type="ECO:0000313" key="1">
    <source>
        <dbReference type="EMBL" id="MFC6753691.1"/>
    </source>
</evidence>
<reference evidence="1 2" key="1">
    <citation type="journal article" date="2019" name="Int. J. Syst. Evol. Microbiol.">
        <title>The Global Catalogue of Microorganisms (GCM) 10K type strain sequencing project: providing services to taxonomists for standard genome sequencing and annotation.</title>
        <authorList>
            <consortium name="The Broad Institute Genomics Platform"/>
            <consortium name="The Broad Institute Genome Sequencing Center for Infectious Disease"/>
            <person name="Wu L."/>
            <person name="Ma J."/>
        </authorList>
    </citation>
    <scope>NUCLEOTIDE SEQUENCE [LARGE SCALE GENOMIC DNA]</scope>
    <source>
        <strain evidence="1 2">CGMCC 1.3239</strain>
    </source>
</reference>
<evidence type="ECO:0000313" key="2">
    <source>
        <dbReference type="Proteomes" id="UP001596442"/>
    </source>
</evidence>
<dbReference type="EMBL" id="JBHSWW010000129">
    <property type="protein sequence ID" value="MFC6753691.1"/>
    <property type="molecule type" value="Genomic_DNA"/>
</dbReference>
<protein>
    <recommendedName>
        <fullName evidence="3">DUF429 domain-containing protein</fullName>
    </recommendedName>
</protein>
<evidence type="ECO:0008006" key="3">
    <source>
        <dbReference type="Google" id="ProtNLM"/>
    </source>
</evidence>
<organism evidence="1 2">
    <name type="scientific">Halorubrum tibetense</name>
    <dbReference type="NCBI Taxonomy" id="175631"/>
    <lineage>
        <taxon>Archaea</taxon>
        <taxon>Methanobacteriati</taxon>
        <taxon>Methanobacteriota</taxon>
        <taxon>Stenosarchaea group</taxon>
        <taxon>Halobacteria</taxon>
        <taxon>Halobacteriales</taxon>
        <taxon>Haloferacaceae</taxon>
        <taxon>Halorubrum</taxon>
    </lineage>
</organism>
<gene>
    <name evidence="1" type="ORF">ACFQEU_09485</name>
</gene>
<sequence>MSTERPRPVYGVDFSAAERDAGGKTWITTGTVVDGGIEIRSVEPLVEFLSLPSAARSEALRALADWIRGLDEAAVVGLDVPFGLPAFLVEAAGYGSWRGFITDFPGSLVGDADGDATDPVRAFAERCVALTDEYGEGTYDKRRTDAAVGARSPYGFIADTITFYGIRDVLAPVVDDVRVAPMDTAGDIKGNALEWRPDAPAGPTLVETYPAAVFDALGLCRTKYKGASDAETTRRRRNAEGLAATGELTYKSGERLLDRIVANGGGDALDSVAACLGAFGALESGYAVTGDSVDPEAVAVEGYIYALRGR</sequence>
<proteinExistence type="predicted"/>
<accession>A0ABD5SAW3</accession>
<dbReference type="Proteomes" id="UP001596442">
    <property type="component" value="Unassembled WGS sequence"/>
</dbReference>
<dbReference type="RefSeq" id="WP_379781533.1">
    <property type="nucleotide sequence ID" value="NZ_JBHSWW010000129.1"/>
</dbReference>
<keyword evidence="2" id="KW-1185">Reference proteome</keyword>
<name>A0ABD5SAW3_9EURY</name>
<dbReference type="AlphaFoldDB" id="A0ABD5SAW3"/>